<evidence type="ECO:0000256" key="9">
    <source>
        <dbReference type="SAM" id="SignalP"/>
    </source>
</evidence>
<dbReference type="SUPFAM" id="SSF52058">
    <property type="entry name" value="L domain-like"/>
    <property type="match status" value="1"/>
</dbReference>
<evidence type="ECO:0000313" key="13">
    <source>
        <dbReference type="EMBL" id="KAF3334030.1"/>
    </source>
</evidence>
<keyword evidence="5" id="KW-0611">Plant defense</keyword>
<dbReference type="PRINTS" id="PR00364">
    <property type="entry name" value="DISEASERSIST"/>
</dbReference>
<keyword evidence="3" id="KW-0677">Repeat</keyword>
<feature type="chain" id="PRO_5032307760" evidence="9">
    <location>
        <begin position="19"/>
        <end position="1070"/>
    </location>
</feature>
<proteinExistence type="inferred from homology"/>
<dbReference type="Gene3D" id="3.40.50.300">
    <property type="entry name" value="P-loop containing nucleotide triphosphate hydrolases"/>
    <property type="match status" value="1"/>
</dbReference>
<dbReference type="PANTHER" id="PTHR36766:SF64">
    <property type="entry name" value="OS12G0206100 PROTEIN"/>
    <property type="match status" value="1"/>
</dbReference>
<evidence type="ECO:0000256" key="3">
    <source>
        <dbReference type="ARBA" id="ARBA00022737"/>
    </source>
</evidence>
<keyword evidence="2" id="KW-0433">Leucine-rich repeat</keyword>
<gene>
    <name evidence="13" type="ORF">FCM35_KLT01721</name>
</gene>
<keyword evidence="7" id="KW-0175">Coiled coil</keyword>
<dbReference type="GO" id="GO:0043531">
    <property type="term" value="F:ADP binding"/>
    <property type="evidence" value="ECO:0007669"/>
    <property type="project" value="InterPro"/>
</dbReference>
<keyword evidence="14" id="KW-1185">Reference proteome</keyword>
<accession>A0A833QW19</accession>
<dbReference type="PANTHER" id="PTHR36766">
    <property type="entry name" value="PLANT BROAD-SPECTRUM MILDEW RESISTANCE PROTEIN RPW8"/>
    <property type="match status" value="1"/>
</dbReference>
<dbReference type="InterPro" id="IPR027417">
    <property type="entry name" value="P-loop_NTPase"/>
</dbReference>
<protein>
    <submittedName>
        <fullName evidence="13">Putative disease resistance protein RGA3</fullName>
    </submittedName>
</protein>
<dbReference type="Gene3D" id="1.10.8.430">
    <property type="entry name" value="Helical domain of apoptotic protease-activating factors"/>
    <property type="match status" value="1"/>
</dbReference>
<feature type="domain" description="Disease resistance N-terminal" evidence="11">
    <location>
        <begin position="28"/>
        <end position="89"/>
    </location>
</feature>
<dbReference type="Pfam" id="PF18052">
    <property type="entry name" value="Rx_N"/>
    <property type="match status" value="1"/>
</dbReference>
<dbReference type="Gene3D" id="1.20.5.4130">
    <property type="match status" value="1"/>
</dbReference>
<feature type="coiled-coil region" evidence="7">
    <location>
        <begin position="25"/>
        <end position="52"/>
    </location>
</feature>
<dbReference type="InterPro" id="IPR058922">
    <property type="entry name" value="WHD_DRP"/>
</dbReference>
<evidence type="ECO:0000313" key="14">
    <source>
        <dbReference type="Proteomes" id="UP000623129"/>
    </source>
</evidence>
<dbReference type="GO" id="GO:0051707">
    <property type="term" value="P:response to other organism"/>
    <property type="evidence" value="ECO:0007669"/>
    <property type="project" value="UniProtKB-ARBA"/>
</dbReference>
<comment type="similarity">
    <text evidence="1">Belongs to the disease resistance NB-LRR family.</text>
</comment>
<dbReference type="SUPFAM" id="SSF52540">
    <property type="entry name" value="P-loop containing nucleoside triphosphate hydrolases"/>
    <property type="match status" value="1"/>
</dbReference>
<sequence>MTSRFVFLLLSTIKRALNLIHRLGRDCSKEDVEKLNRTLRRVQATVEELEHREIHDETVKLWLQELKCLASDAEDVLDEYHYELLRCQLEVKVAIPANTAMANGASSCFSESISAEMIEKIRKLNCQFDEISRDREALHLTSEEGKRRGAASSINLSLSSHMMNKDDIFGRSDDKKKIIDLLLSGILWDEESIDQLQVIPIVGMGGIGKTTLAQMVYADPFVQSMFDVMAWVYVSPEFDIIRLTKEISEFVTGKPGSSFDGFSKIQEVLQKEIVGKKMILVLDDVWNMQRYDWDMLFLPLRVAKFVRVLVTSRNDVVAQDLHTVTPHRLHALPEHECWKLFQHCAFDGKKIAKTAWSEEIGKQIISKCRGLPLAVKCIGGVLRSSKDKDSWKEILYSELWESDELDSVFRALKVSFYHLPHKLRDCFLFCSLFPKGSRLRKVEIIYMWMAHGFLQPKGRKKAEDLGEEYLDELQMRSFILRGAKGSFILHDVIYDLARSLSVGEIHTVMDEKSSHLSDKIRHLYIKKGNEPCESFRPRWLRTLFNASLMPHGSSIYLADIWSVRVLGLIGSNVHALASSCCRLKHLRYLGIKEVDLEKLPDSICLLYNLQTLKLSYCHHLKELPSNISNLVNLRYLHIAHVAIEELPSMLWQVRNLQMLHLEECGHLKLLPPGISNLTNLQILRLKSCKNLLELPSDIGNLVNLKILDLSFSGIRTLPASIGLVLKSTKLELVGAPKSLRTSLSLDQVMRMATGFNTVFCEEKQNNVMVLVCPYKTSHNVIDISHFCGYEELRYNIALSFDIQELLHNNSSTEGWKITYCQSLGDQEFLFGSESWHSYLASVGRNSHRGPTKAMDFSSCDRARWKAELEAYDSRLESLAKADLVSLDSFYRKDLPLLLCQRDPDPFLNKPELVRLMKWKLSRGKWRPRLLDFVSSLGEKEVELASKKAFASLPDLSKAISNLTVLKGVGPATASAILAVYAPDIAPFMSDEALMAAMGSAKEYTLKQYIPFAAKLQKKAEELSGEGECFTASDVERALWSAAVGSTSLSSSTKVEAGPQSNKSAKRKRKR</sequence>
<evidence type="ECO:0000259" key="12">
    <source>
        <dbReference type="Pfam" id="PF23559"/>
    </source>
</evidence>
<keyword evidence="6" id="KW-0067">ATP-binding</keyword>
<evidence type="ECO:0000256" key="1">
    <source>
        <dbReference type="ARBA" id="ARBA00008894"/>
    </source>
</evidence>
<dbReference type="InterPro" id="IPR042197">
    <property type="entry name" value="Apaf_helical"/>
</dbReference>
<dbReference type="GO" id="GO:0006952">
    <property type="term" value="P:defense response"/>
    <property type="evidence" value="ECO:0007669"/>
    <property type="project" value="UniProtKB-KW"/>
</dbReference>
<dbReference type="InterPro" id="IPR032675">
    <property type="entry name" value="LRR_dom_sf"/>
</dbReference>
<name>A0A833QW19_9POAL</name>
<dbReference type="Pfam" id="PF23559">
    <property type="entry name" value="WHD_DRP"/>
    <property type="match status" value="1"/>
</dbReference>
<dbReference type="Pfam" id="PF00931">
    <property type="entry name" value="NB-ARC"/>
    <property type="match status" value="1"/>
</dbReference>
<evidence type="ECO:0000256" key="8">
    <source>
        <dbReference type="SAM" id="MobiDB-lite"/>
    </source>
</evidence>
<comment type="caution">
    <text evidence="13">The sequence shown here is derived from an EMBL/GenBank/DDBJ whole genome shotgun (WGS) entry which is preliminary data.</text>
</comment>
<evidence type="ECO:0000256" key="7">
    <source>
        <dbReference type="SAM" id="Coils"/>
    </source>
</evidence>
<dbReference type="InterPro" id="IPR002182">
    <property type="entry name" value="NB-ARC"/>
</dbReference>
<feature type="signal peptide" evidence="9">
    <location>
        <begin position="1"/>
        <end position="18"/>
    </location>
</feature>
<dbReference type="Gene3D" id="1.10.10.10">
    <property type="entry name" value="Winged helix-like DNA-binding domain superfamily/Winged helix DNA-binding domain"/>
    <property type="match status" value="1"/>
</dbReference>
<evidence type="ECO:0000256" key="5">
    <source>
        <dbReference type="ARBA" id="ARBA00022821"/>
    </source>
</evidence>
<evidence type="ECO:0000256" key="6">
    <source>
        <dbReference type="ARBA" id="ARBA00022840"/>
    </source>
</evidence>
<dbReference type="EMBL" id="SWLB01000010">
    <property type="protein sequence ID" value="KAF3334030.1"/>
    <property type="molecule type" value="Genomic_DNA"/>
</dbReference>
<dbReference type="Proteomes" id="UP000623129">
    <property type="component" value="Unassembled WGS sequence"/>
</dbReference>
<evidence type="ECO:0000256" key="4">
    <source>
        <dbReference type="ARBA" id="ARBA00022741"/>
    </source>
</evidence>
<feature type="region of interest" description="Disordered" evidence="8">
    <location>
        <begin position="1044"/>
        <end position="1070"/>
    </location>
</feature>
<dbReference type="OrthoDB" id="8249012at2759"/>
<dbReference type="InterPro" id="IPR041118">
    <property type="entry name" value="Rx_N"/>
</dbReference>
<dbReference type="AlphaFoldDB" id="A0A833QW19"/>
<evidence type="ECO:0000259" key="10">
    <source>
        <dbReference type="Pfam" id="PF00931"/>
    </source>
</evidence>
<keyword evidence="4" id="KW-0547">Nucleotide-binding</keyword>
<dbReference type="Gene3D" id="3.80.10.10">
    <property type="entry name" value="Ribonuclease Inhibitor"/>
    <property type="match status" value="1"/>
</dbReference>
<dbReference type="GO" id="GO:0005524">
    <property type="term" value="F:ATP binding"/>
    <property type="evidence" value="ECO:0007669"/>
    <property type="project" value="UniProtKB-KW"/>
</dbReference>
<organism evidence="13 14">
    <name type="scientific">Carex littledalei</name>
    <dbReference type="NCBI Taxonomy" id="544730"/>
    <lineage>
        <taxon>Eukaryota</taxon>
        <taxon>Viridiplantae</taxon>
        <taxon>Streptophyta</taxon>
        <taxon>Embryophyta</taxon>
        <taxon>Tracheophyta</taxon>
        <taxon>Spermatophyta</taxon>
        <taxon>Magnoliopsida</taxon>
        <taxon>Liliopsida</taxon>
        <taxon>Poales</taxon>
        <taxon>Cyperaceae</taxon>
        <taxon>Cyperoideae</taxon>
        <taxon>Cariceae</taxon>
        <taxon>Carex</taxon>
        <taxon>Carex subgen. Euthyceras</taxon>
    </lineage>
</organism>
<evidence type="ECO:0000256" key="2">
    <source>
        <dbReference type="ARBA" id="ARBA00022614"/>
    </source>
</evidence>
<feature type="domain" description="NB-ARC" evidence="10">
    <location>
        <begin position="194"/>
        <end position="349"/>
    </location>
</feature>
<feature type="domain" description="Disease resistance protein winged helix" evidence="12">
    <location>
        <begin position="432"/>
        <end position="497"/>
    </location>
</feature>
<reference evidence="13" key="1">
    <citation type="submission" date="2020-01" db="EMBL/GenBank/DDBJ databases">
        <title>Genome sequence of Kobresia littledalei, the first chromosome-level genome in the family Cyperaceae.</title>
        <authorList>
            <person name="Qu G."/>
        </authorList>
    </citation>
    <scope>NUCLEOTIDE SEQUENCE</scope>
    <source>
        <strain evidence="13">C.B.Clarke</strain>
        <tissue evidence="13">Leaf</tissue>
    </source>
</reference>
<dbReference type="InterPro" id="IPR036388">
    <property type="entry name" value="WH-like_DNA-bd_sf"/>
</dbReference>
<keyword evidence="9" id="KW-0732">Signal</keyword>
<evidence type="ECO:0000259" key="11">
    <source>
        <dbReference type="Pfam" id="PF18052"/>
    </source>
</evidence>